<dbReference type="SUPFAM" id="SSF64484">
    <property type="entry name" value="beta and beta-prime subunits of DNA dependent RNA-polymerase"/>
    <property type="match status" value="1"/>
</dbReference>
<evidence type="ECO:0000259" key="10">
    <source>
        <dbReference type="Pfam" id="PF05000"/>
    </source>
</evidence>
<dbReference type="CDD" id="cd02655">
    <property type="entry name" value="RNAP_beta'_C"/>
    <property type="match status" value="1"/>
</dbReference>
<dbReference type="GO" id="GO:0000428">
    <property type="term" value="C:DNA-directed RNA polymerase complex"/>
    <property type="evidence" value="ECO:0007669"/>
    <property type="project" value="UniProtKB-KW"/>
</dbReference>
<dbReference type="Pfam" id="PF04998">
    <property type="entry name" value="RNA_pol_Rpb1_5"/>
    <property type="match status" value="1"/>
</dbReference>
<sequence>MTEEERYQITIEEWSGAKSRLESLLQDTLDPYGPVAVMALSGSTKGGFGPITQLAGMRGLMADPSGRIIDLPIRSHFREGLNALEYFISTHGARKGLADTALRTADAGYLTRRLVDVAQDMIVNVTDCGTEHGQIIRRSDDIAGQTIDERILGRCAARDIYDPDTGELIVARNGMIDEDVADIILKANIPEVEVRSPMTCQLVHGVCALCYGRDLGTGDMVSIGTAVGIIAAQSIGEPGTQLTLRTFHLGGTASAGGDITTGLPRVEELFEARRKPKGESVMVDYGGILRLTEREDGARIATVIDSEVFNQKHTIPAGWDIVVEDEQVIKKGAVLAQEKDGEGTVVSEIEGEVYIEDNDVYVRFERRDEHEYEIPLNARLMPNIHDGMEIRAGTQLTEGSRNPHQMLRVLGEDATQIYLLNEIQKVYRSQGVPIADKHFEVMIRKMLNRVQVTKSGDSELLPGELIDKLQLLQMNEELISQGKEPAAGIPVLLGITKAALSTDSFLSASSFQHTIKVLAGAAIESKVDPLHGLKENVIIGKLIPAGTGFYAYKERERIGPRATLAEQGALDYSEEEDELDDFVSAGD</sequence>
<dbReference type="EMBL" id="CP062983">
    <property type="protein sequence ID" value="QPC85238.1"/>
    <property type="molecule type" value="Genomic_DNA"/>
</dbReference>
<dbReference type="GO" id="GO:0006351">
    <property type="term" value="P:DNA-templated transcription"/>
    <property type="evidence" value="ECO:0007669"/>
    <property type="project" value="InterPro"/>
</dbReference>
<dbReference type="Gene3D" id="2.40.50.100">
    <property type="match status" value="2"/>
</dbReference>
<dbReference type="InterPro" id="IPR045867">
    <property type="entry name" value="DNA-dir_RpoC_beta_prime"/>
</dbReference>
<gene>
    <name evidence="11" type="ORF">G4Y79_17290</name>
</gene>
<keyword evidence="3" id="KW-0240">DNA-directed RNA polymerase</keyword>
<dbReference type="AlphaFoldDB" id="A0A7S8EEB1"/>
<evidence type="ECO:0000256" key="8">
    <source>
        <dbReference type="ARBA" id="ARBA00048552"/>
    </source>
</evidence>
<feature type="domain" description="RNA polymerase Rpb1" evidence="9">
    <location>
        <begin position="80"/>
        <end position="502"/>
    </location>
</feature>
<evidence type="ECO:0000259" key="9">
    <source>
        <dbReference type="Pfam" id="PF04998"/>
    </source>
</evidence>
<dbReference type="GO" id="GO:0046872">
    <property type="term" value="F:metal ion binding"/>
    <property type="evidence" value="ECO:0007669"/>
    <property type="project" value="UniProtKB-KW"/>
</dbReference>
<dbReference type="GO" id="GO:0003899">
    <property type="term" value="F:DNA-directed RNA polymerase activity"/>
    <property type="evidence" value="ECO:0007669"/>
    <property type="project" value="UniProtKB-EC"/>
</dbReference>
<comment type="catalytic activity">
    <reaction evidence="8">
        <text>RNA(n) + a ribonucleoside 5'-triphosphate = RNA(n+1) + diphosphate</text>
        <dbReference type="Rhea" id="RHEA:21248"/>
        <dbReference type="Rhea" id="RHEA-COMP:14527"/>
        <dbReference type="Rhea" id="RHEA-COMP:17342"/>
        <dbReference type="ChEBI" id="CHEBI:33019"/>
        <dbReference type="ChEBI" id="CHEBI:61557"/>
        <dbReference type="ChEBI" id="CHEBI:140395"/>
        <dbReference type="EC" id="2.7.7.6"/>
    </reaction>
</comment>
<evidence type="ECO:0000256" key="4">
    <source>
        <dbReference type="ARBA" id="ARBA00022679"/>
    </source>
</evidence>
<accession>A0A7S8EEB1</accession>
<dbReference type="PANTHER" id="PTHR19376">
    <property type="entry name" value="DNA-DIRECTED RNA POLYMERASE"/>
    <property type="match status" value="1"/>
</dbReference>
<evidence type="ECO:0000313" key="12">
    <source>
        <dbReference type="Proteomes" id="UP000594468"/>
    </source>
</evidence>
<dbReference type="Gene3D" id="1.10.1790.20">
    <property type="match status" value="1"/>
</dbReference>
<evidence type="ECO:0000256" key="1">
    <source>
        <dbReference type="ARBA" id="ARBA00004026"/>
    </source>
</evidence>
<comment type="function">
    <text evidence="1">DNA-dependent RNA polymerase catalyzes the transcription of DNA into RNA using the four ribonucleoside triphosphates as substrates.</text>
</comment>
<evidence type="ECO:0000256" key="6">
    <source>
        <dbReference type="ARBA" id="ARBA00022723"/>
    </source>
</evidence>
<evidence type="ECO:0000256" key="7">
    <source>
        <dbReference type="ARBA" id="ARBA00023163"/>
    </source>
</evidence>
<keyword evidence="4" id="KW-0808">Transferase</keyword>
<evidence type="ECO:0000256" key="3">
    <source>
        <dbReference type="ARBA" id="ARBA00022478"/>
    </source>
</evidence>
<protein>
    <recommendedName>
        <fullName evidence="2">DNA-directed RNA polymerase</fullName>
        <ecNumber evidence="2">2.7.7.6</ecNumber>
    </recommendedName>
</protein>
<dbReference type="Pfam" id="PF05000">
    <property type="entry name" value="RNA_pol_Rpb1_4"/>
    <property type="match status" value="1"/>
</dbReference>
<reference evidence="11 12" key="1">
    <citation type="submission" date="2020-02" db="EMBL/GenBank/DDBJ databases">
        <authorList>
            <person name="Zheng R.K."/>
            <person name="Sun C.M."/>
        </authorList>
    </citation>
    <scope>NUCLEOTIDE SEQUENCE [LARGE SCALE GENOMIC DNA]</scope>
    <source>
        <strain evidence="12">rifampicinis</strain>
    </source>
</reference>
<keyword evidence="7" id="KW-0804">Transcription</keyword>
<dbReference type="InterPro" id="IPR038120">
    <property type="entry name" value="Rpb1_funnel_sf"/>
</dbReference>
<feature type="domain" description="RNA polymerase Rpb1" evidence="10">
    <location>
        <begin position="7"/>
        <end position="70"/>
    </location>
</feature>
<dbReference type="Gene3D" id="1.10.150.390">
    <property type="match status" value="1"/>
</dbReference>
<evidence type="ECO:0000256" key="2">
    <source>
        <dbReference type="ARBA" id="ARBA00012418"/>
    </source>
</evidence>
<name>A0A7S8EEB1_9CHLR</name>
<keyword evidence="12" id="KW-1185">Reference proteome</keyword>
<keyword evidence="5" id="KW-0548">Nucleotidyltransferase</keyword>
<organism evidence="11 12">
    <name type="scientific">Phototrophicus methaneseepsis</name>
    <dbReference type="NCBI Taxonomy" id="2710758"/>
    <lineage>
        <taxon>Bacteria</taxon>
        <taxon>Bacillati</taxon>
        <taxon>Chloroflexota</taxon>
        <taxon>Candidatus Thermofontia</taxon>
        <taxon>Phototrophicales</taxon>
        <taxon>Phototrophicaceae</taxon>
        <taxon>Phototrophicus</taxon>
    </lineage>
</organism>
<dbReference type="KEGG" id="pmet:G4Y79_17290"/>
<keyword evidence="6" id="KW-0479">Metal-binding</keyword>
<dbReference type="GO" id="GO:0003677">
    <property type="term" value="F:DNA binding"/>
    <property type="evidence" value="ECO:0007669"/>
    <property type="project" value="InterPro"/>
</dbReference>
<dbReference type="Proteomes" id="UP000594468">
    <property type="component" value="Chromosome"/>
</dbReference>
<evidence type="ECO:0000313" key="11">
    <source>
        <dbReference type="EMBL" id="QPC85238.1"/>
    </source>
</evidence>
<dbReference type="InterPro" id="IPR007081">
    <property type="entry name" value="RNA_pol_Rpb1_5"/>
</dbReference>
<dbReference type="PANTHER" id="PTHR19376:SF54">
    <property type="entry name" value="DNA-DIRECTED RNA POLYMERASE SUBUNIT BETA"/>
    <property type="match status" value="1"/>
</dbReference>
<evidence type="ECO:0000256" key="5">
    <source>
        <dbReference type="ARBA" id="ARBA00022695"/>
    </source>
</evidence>
<proteinExistence type="predicted"/>
<dbReference type="Gene3D" id="1.10.132.30">
    <property type="match status" value="1"/>
</dbReference>
<dbReference type="EC" id="2.7.7.6" evidence="2"/>
<dbReference type="InterPro" id="IPR007083">
    <property type="entry name" value="RNA_pol_Rpb1_4"/>
</dbReference>